<dbReference type="OrthoDB" id="666576at2"/>
<name>A0A316DLV8_9FLAO</name>
<evidence type="ECO:0000256" key="2">
    <source>
        <dbReference type="SAM" id="SignalP"/>
    </source>
</evidence>
<evidence type="ECO:0000313" key="4">
    <source>
        <dbReference type="Proteomes" id="UP000245430"/>
    </source>
</evidence>
<keyword evidence="4" id="KW-1185">Reference proteome</keyword>
<sequence length="124" mass="13664">MQPLKIFIIIITLGFTSLAFSQDVFTTKTGEKYHKESCRYLSKSKYRVDLKDAIQYGYDPCSVCKPPAKASNSSSNTSNYTRSNTTNTSSNTSSSSATQCTGKTKAGNRCKRTTKSASGRCYQH</sequence>
<feature type="chain" id="PRO_5016274181" description="Metal binding Ada-like protein" evidence="2">
    <location>
        <begin position="22"/>
        <end position="124"/>
    </location>
</feature>
<organism evidence="3 4">
    <name type="scientific">Xanthomarina spongicola</name>
    <dbReference type="NCBI Taxonomy" id="570520"/>
    <lineage>
        <taxon>Bacteria</taxon>
        <taxon>Pseudomonadati</taxon>
        <taxon>Bacteroidota</taxon>
        <taxon>Flavobacteriia</taxon>
        <taxon>Flavobacteriales</taxon>
        <taxon>Flavobacteriaceae</taxon>
        <taxon>Xanthomarina</taxon>
    </lineage>
</organism>
<reference evidence="3 4" key="1">
    <citation type="submission" date="2018-05" db="EMBL/GenBank/DDBJ databases">
        <title>Genomic Encyclopedia of Archaeal and Bacterial Type Strains, Phase II (KMG-II): from individual species to whole genera.</title>
        <authorList>
            <person name="Goeker M."/>
        </authorList>
    </citation>
    <scope>NUCLEOTIDE SEQUENCE [LARGE SCALE GENOMIC DNA]</scope>
    <source>
        <strain evidence="3 4">DSM 22637</strain>
    </source>
</reference>
<dbReference type="SUPFAM" id="SSF57884">
    <property type="entry name" value="Ada DNA repair protein, N-terminal domain (N-Ada 10)"/>
    <property type="match status" value="1"/>
</dbReference>
<gene>
    <name evidence="3" type="ORF">LX78_01875</name>
</gene>
<accession>A0A316DLV8</accession>
<evidence type="ECO:0000256" key="1">
    <source>
        <dbReference type="SAM" id="MobiDB-lite"/>
    </source>
</evidence>
<proteinExistence type="predicted"/>
<dbReference type="EMBL" id="QGGP01000004">
    <property type="protein sequence ID" value="PWK18568.1"/>
    <property type="molecule type" value="Genomic_DNA"/>
</dbReference>
<keyword evidence="2" id="KW-0732">Signal</keyword>
<evidence type="ECO:0008006" key="5">
    <source>
        <dbReference type="Google" id="ProtNLM"/>
    </source>
</evidence>
<dbReference type="InterPro" id="IPR035451">
    <property type="entry name" value="Ada-like_dom_sf"/>
</dbReference>
<dbReference type="Proteomes" id="UP000245430">
    <property type="component" value="Unassembled WGS sequence"/>
</dbReference>
<feature type="signal peptide" evidence="2">
    <location>
        <begin position="1"/>
        <end position="21"/>
    </location>
</feature>
<feature type="region of interest" description="Disordered" evidence="1">
    <location>
        <begin position="67"/>
        <end position="124"/>
    </location>
</feature>
<dbReference type="RefSeq" id="WP_146192562.1">
    <property type="nucleotide sequence ID" value="NZ_QGGP01000004.1"/>
</dbReference>
<feature type="compositionally biased region" description="Low complexity" evidence="1">
    <location>
        <begin position="71"/>
        <end position="96"/>
    </location>
</feature>
<evidence type="ECO:0000313" key="3">
    <source>
        <dbReference type="EMBL" id="PWK18568.1"/>
    </source>
</evidence>
<protein>
    <recommendedName>
        <fullName evidence="5">Metal binding Ada-like protein</fullName>
    </recommendedName>
</protein>
<comment type="caution">
    <text evidence="3">The sequence shown here is derived from an EMBL/GenBank/DDBJ whole genome shotgun (WGS) entry which is preliminary data.</text>
</comment>
<dbReference type="AlphaFoldDB" id="A0A316DLV8"/>